<reference evidence="2" key="1">
    <citation type="journal article" date="2011" name="Proc. Natl. Acad. Sci. U.S.A.">
        <title>Genomic insights into the physiology and ecology of the marine filamentous cyanobacterium Lyngbya majuscula.</title>
        <authorList>
            <person name="Jones A.C."/>
            <person name="Monroe E.A."/>
            <person name="Podell S."/>
            <person name="Hess W.R."/>
            <person name="Klages S."/>
            <person name="Esquenazi E."/>
            <person name="Niessen S."/>
            <person name="Hoover H."/>
            <person name="Rothmann M."/>
            <person name="Lasken R.S."/>
            <person name="Yates J.R.III."/>
            <person name="Reinhardt R."/>
            <person name="Kube M."/>
            <person name="Burkart M.D."/>
            <person name="Allen E.E."/>
            <person name="Dorrestein P.C."/>
            <person name="Gerwick W.H."/>
            <person name="Gerwick L."/>
        </authorList>
    </citation>
    <scope>NUCLEOTIDE SEQUENCE [LARGE SCALE GENOMIC DNA]</scope>
    <source>
        <strain evidence="2">3L</strain>
    </source>
</reference>
<sequence length="39" mass="4849">MQWLMEVPPHEPLHRFVKLLIRSEHQEQSTFNYYTIFSD</sequence>
<accession>F4XLA4</accession>
<name>F4XLA4_9CYAN</name>
<keyword evidence="2" id="KW-1185">Reference proteome</keyword>
<dbReference type="AlphaFoldDB" id="F4XLA4"/>
<dbReference type="Proteomes" id="UP000003959">
    <property type="component" value="Unassembled WGS sequence"/>
</dbReference>
<evidence type="ECO:0000313" key="1">
    <source>
        <dbReference type="EMBL" id="EGJ34628.1"/>
    </source>
</evidence>
<protein>
    <submittedName>
        <fullName evidence="1">Uncharacterized protein</fullName>
    </submittedName>
</protein>
<gene>
    <name evidence="1" type="ORF">LYNGBM3L_13950</name>
</gene>
<organism evidence="1 2">
    <name type="scientific">Moorena producens 3L</name>
    <dbReference type="NCBI Taxonomy" id="489825"/>
    <lineage>
        <taxon>Bacteria</taxon>
        <taxon>Bacillati</taxon>
        <taxon>Cyanobacteriota</taxon>
        <taxon>Cyanophyceae</taxon>
        <taxon>Coleofasciculales</taxon>
        <taxon>Coleofasciculaceae</taxon>
        <taxon>Moorena</taxon>
    </lineage>
</organism>
<dbReference type="HOGENOM" id="CLU_3312902_0_0_3"/>
<evidence type="ECO:0000313" key="2">
    <source>
        <dbReference type="Proteomes" id="UP000003959"/>
    </source>
</evidence>
<proteinExistence type="predicted"/>
<dbReference type="EMBL" id="GL890829">
    <property type="protein sequence ID" value="EGJ34628.1"/>
    <property type="molecule type" value="Genomic_DNA"/>
</dbReference>